<reference evidence="1" key="1">
    <citation type="submission" date="2022-11" db="EMBL/GenBank/DDBJ databases">
        <authorList>
            <person name="Hyden B.L."/>
            <person name="Feng K."/>
            <person name="Yates T."/>
            <person name="Jawdy S."/>
            <person name="Smart L.B."/>
            <person name="Muchero W."/>
        </authorList>
    </citation>
    <scope>NUCLEOTIDE SEQUENCE</scope>
    <source>
        <tissue evidence="1">Shoot tip</tissue>
    </source>
</reference>
<sequence>MEDSEDGLVCVGLTVRRREGGRGGLQRLEIGRIRRE</sequence>
<reference evidence="1" key="2">
    <citation type="journal article" date="2023" name="Int. J. Mol. Sci.">
        <title>De Novo Assembly and Annotation of 11 Diverse Shrub Willow (Salix) Genomes Reveals Novel Gene Organization in Sex-Linked Regions.</title>
        <authorList>
            <person name="Hyden B."/>
            <person name="Feng K."/>
            <person name="Yates T.B."/>
            <person name="Jawdy S."/>
            <person name="Cereghino C."/>
            <person name="Smart L.B."/>
            <person name="Muchero W."/>
        </authorList>
    </citation>
    <scope>NUCLEOTIDE SEQUENCE</scope>
    <source>
        <tissue evidence="1">Shoot tip</tissue>
    </source>
</reference>
<protein>
    <submittedName>
        <fullName evidence="1">Uncharacterized protein</fullName>
    </submittedName>
</protein>
<dbReference type="Proteomes" id="UP001151752">
    <property type="component" value="Chromosome 18"/>
</dbReference>
<proteinExistence type="predicted"/>
<name>A0A9Q0W3C0_9ROSI</name>
<comment type="caution">
    <text evidence="1">The sequence shown here is derived from an EMBL/GenBank/DDBJ whole genome shotgun (WGS) entry which is preliminary data.</text>
</comment>
<organism evidence="1 2">
    <name type="scientific">Salix koriyanagi</name>
    <dbReference type="NCBI Taxonomy" id="2511006"/>
    <lineage>
        <taxon>Eukaryota</taxon>
        <taxon>Viridiplantae</taxon>
        <taxon>Streptophyta</taxon>
        <taxon>Embryophyta</taxon>
        <taxon>Tracheophyta</taxon>
        <taxon>Spermatophyta</taxon>
        <taxon>Magnoliopsida</taxon>
        <taxon>eudicotyledons</taxon>
        <taxon>Gunneridae</taxon>
        <taxon>Pentapetalae</taxon>
        <taxon>rosids</taxon>
        <taxon>fabids</taxon>
        <taxon>Malpighiales</taxon>
        <taxon>Salicaceae</taxon>
        <taxon>Saliceae</taxon>
        <taxon>Salix</taxon>
    </lineage>
</organism>
<keyword evidence="2" id="KW-1185">Reference proteome</keyword>
<gene>
    <name evidence="1" type="ORF">OIU74_026139</name>
</gene>
<accession>A0A9Q0W3C0</accession>
<evidence type="ECO:0000313" key="2">
    <source>
        <dbReference type="Proteomes" id="UP001151752"/>
    </source>
</evidence>
<dbReference type="AlphaFoldDB" id="A0A9Q0W3C0"/>
<dbReference type="EMBL" id="JAPFFM010000006">
    <property type="protein sequence ID" value="KAJ6759609.1"/>
    <property type="molecule type" value="Genomic_DNA"/>
</dbReference>
<evidence type="ECO:0000313" key="1">
    <source>
        <dbReference type="EMBL" id="KAJ6759609.1"/>
    </source>
</evidence>